<protein>
    <submittedName>
        <fullName evidence="7">Transcriptional regulator, TetR family</fullName>
    </submittedName>
</protein>
<evidence type="ECO:0000256" key="1">
    <source>
        <dbReference type="ARBA" id="ARBA00022491"/>
    </source>
</evidence>
<dbReference type="AlphaFoldDB" id="D3PY35"/>
<dbReference type="PROSITE" id="PS50977">
    <property type="entry name" value="HTH_TETR_2"/>
    <property type="match status" value="1"/>
</dbReference>
<keyword evidence="2" id="KW-0805">Transcription regulation</keyword>
<gene>
    <name evidence="7" type="ordered locus">Snas_5734</name>
</gene>
<dbReference type="Gene3D" id="1.10.357.10">
    <property type="entry name" value="Tetracycline Repressor, domain 2"/>
    <property type="match status" value="1"/>
</dbReference>
<dbReference type="PANTHER" id="PTHR30055:SF234">
    <property type="entry name" value="HTH-TYPE TRANSCRIPTIONAL REGULATOR BETI"/>
    <property type="match status" value="1"/>
</dbReference>
<keyword evidence="1" id="KW-0678">Repressor</keyword>
<dbReference type="Pfam" id="PF13977">
    <property type="entry name" value="TetR_C_6"/>
    <property type="match status" value="1"/>
</dbReference>
<dbReference type="STRING" id="446470.Snas_5734"/>
<organism evidence="7 8">
    <name type="scientific">Stackebrandtia nassauensis (strain DSM 44728 / CIP 108903 / NRRL B-16338 / NBRC 102104 / LLR-40K-21)</name>
    <dbReference type="NCBI Taxonomy" id="446470"/>
    <lineage>
        <taxon>Bacteria</taxon>
        <taxon>Bacillati</taxon>
        <taxon>Actinomycetota</taxon>
        <taxon>Actinomycetes</taxon>
        <taxon>Glycomycetales</taxon>
        <taxon>Glycomycetaceae</taxon>
        <taxon>Stackebrandtia</taxon>
    </lineage>
</organism>
<keyword evidence="4" id="KW-0804">Transcription</keyword>
<dbReference type="InterPro" id="IPR039538">
    <property type="entry name" value="BetI_C"/>
</dbReference>
<dbReference type="GO" id="GO:0000976">
    <property type="term" value="F:transcription cis-regulatory region binding"/>
    <property type="evidence" value="ECO:0007669"/>
    <property type="project" value="TreeGrafter"/>
</dbReference>
<evidence type="ECO:0000256" key="3">
    <source>
        <dbReference type="ARBA" id="ARBA00023125"/>
    </source>
</evidence>
<dbReference type="HOGENOM" id="CLU_069356_15_10_11"/>
<evidence type="ECO:0000259" key="6">
    <source>
        <dbReference type="PROSITE" id="PS50977"/>
    </source>
</evidence>
<dbReference type="RefSeq" id="WP_013020935.1">
    <property type="nucleotide sequence ID" value="NC_013947.1"/>
</dbReference>
<evidence type="ECO:0000256" key="2">
    <source>
        <dbReference type="ARBA" id="ARBA00023015"/>
    </source>
</evidence>
<proteinExistence type="predicted"/>
<feature type="domain" description="HTH tetR-type" evidence="6">
    <location>
        <begin position="8"/>
        <end position="68"/>
    </location>
</feature>
<dbReference type="EMBL" id="CP001778">
    <property type="protein sequence ID" value="ADD45364.1"/>
    <property type="molecule type" value="Genomic_DNA"/>
</dbReference>
<evidence type="ECO:0000313" key="8">
    <source>
        <dbReference type="Proteomes" id="UP000000844"/>
    </source>
</evidence>
<dbReference type="PANTHER" id="PTHR30055">
    <property type="entry name" value="HTH-TYPE TRANSCRIPTIONAL REGULATOR RUTR"/>
    <property type="match status" value="1"/>
</dbReference>
<dbReference type="eggNOG" id="COG1309">
    <property type="taxonomic scope" value="Bacteria"/>
</dbReference>
<evidence type="ECO:0000256" key="4">
    <source>
        <dbReference type="ARBA" id="ARBA00023163"/>
    </source>
</evidence>
<keyword evidence="8" id="KW-1185">Reference proteome</keyword>
<dbReference type="Proteomes" id="UP000000844">
    <property type="component" value="Chromosome"/>
</dbReference>
<dbReference type="OrthoDB" id="9816296at2"/>
<evidence type="ECO:0000256" key="5">
    <source>
        <dbReference type="PROSITE-ProRule" id="PRU00335"/>
    </source>
</evidence>
<keyword evidence="3 5" id="KW-0238">DNA-binding</keyword>
<evidence type="ECO:0000313" key="7">
    <source>
        <dbReference type="EMBL" id="ADD45364.1"/>
    </source>
</evidence>
<dbReference type="KEGG" id="sna:Snas_5734"/>
<feature type="DNA-binding region" description="H-T-H motif" evidence="5">
    <location>
        <begin position="31"/>
        <end position="50"/>
    </location>
</feature>
<accession>D3PY35</accession>
<dbReference type="InterPro" id="IPR036271">
    <property type="entry name" value="Tet_transcr_reg_TetR-rel_C_sf"/>
</dbReference>
<name>D3PY35_STANL</name>
<dbReference type="InterPro" id="IPR050109">
    <property type="entry name" value="HTH-type_TetR-like_transc_reg"/>
</dbReference>
<reference evidence="7 8" key="1">
    <citation type="journal article" date="2009" name="Stand. Genomic Sci.">
        <title>Complete genome sequence of Stackebrandtia nassauensis type strain (LLR-40K-21).</title>
        <authorList>
            <person name="Munk C."/>
            <person name="Lapidus A."/>
            <person name="Copeland A."/>
            <person name="Jando M."/>
            <person name="Mayilraj S."/>
            <person name="Glavina Del Rio T."/>
            <person name="Nolan M."/>
            <person name="Chen F."/>
            <person name="Lucas S."/>
            <person name="Tice H."/>
            <person name="Cheng J.F."/>
            <person name="Han C."/>
            <person name="Detter J.C."/>
            <person name="Bruce D."/>
            <person name="Goodwin L."/>
            <person name="Chain P."/>
            <person name="Pitluck S."/>
            <person name="Goker M."/>
            <person name="Ovchinikova G."/>
            <person name="Pati A."/>
            <person name="Ivanova N."/>
            <person name="Mavromatis K."/>
            <person name="Chen A."/>
            <person name="Palaniappan K."/>
            <person name="Land M."/>
            <person name="Hauser L."/>
            <person name="Chang Y.J."/>
            <person name="Jeffries C.D."/>
            <person name="Bristow J."/>
            <person name="Eisen J.A."/>
            <person name="Markowitz V."/>
            <person name="Hugenholtz P."/>
            <person name="Kyrpides N.C."/>
            <person name="Klenk H.P."/>
        </authorList>
    </citation>
    <scope>NUCLEOTIDE SEQUENCE [LARGE SCALE GENOMIC DNA]</scope>
    <source>
        <strain evidence="8">DSM 44728 / CIP 108903 / NRRL B-16338 / NBRC 102104 / LLR-40K-21</strain>
    </source>
</reference>
<dbReference type="SUPFAM" id="SSF46689">
    <property type="entry name" value="Homeodomain-like"/>
    <property type="match status" value="1"/>
</dbReference>
<dbReference type="Pfam" id="PF00440">
    <property type="entry name" value="TetR_N"/>
    <property type="match status" value="1"/>
</dbReference>
<dbReference type="SUPFAM" id="SSF48498">
    <property type="entry name" value="Tetracyclin repressor-like, C-terminal domain"/>
    <property type="match status" value="1"/>
</dbReference>
<dbReference type="InterPro" id="IPR001647">
    <property type="entry name" value="HTH_TetR"/>
</dbReference>
<sequence length="199" mass="21923">MPKQVDHDARRLQIAKAAFDLISERGLEAATLRDVALRAEVSLGAVQRCFSTKDEMIVFVLEYMNQRVTERIQGRISATADPDSTVTMLEQTLIGIIPVDRLSLAESRVWLAFIAQAAVNPKLAAIQREQYTGTAELFALLLKVGQDTGKLRADLEPADEAESLLTFTDGLNIQILVGRLSPDDALAALHRRLDALRKA</sequence>
<dbReference type="InterPro" id="IPR009057">
    <property type="entry name" value="Homeodomain-like_sf"/>
</dbReference>
<dbReference type="GO" id="GO:0003700">
    <property type="term" value="F:DNA-binding transcription factor activity"/>
    <property type="evidence" value="ECO:0007669"/>
    <property type="project" value="TreeGrafter"/>
</dbReference>